<comment type="caution">
    <text evidence="1">The sequence shown here is derived from an EMBL/GenBank/DDBJ whole genome shotgun (WGS) entry which is preliminary data.</text>
</comment>
<accession>A0A9D1J6E0</accession>
<proteinExistence type="predicted"/>
<evidence type="ECO:0000313" key="2">
    <source>
        <dbReference type="Proteomes" id="UP000886744"/>
    </source>
</evidence>
<dbReference type="EMBL" id="DVHI01000059">
    <property type="protein sequence ID" value="HIR62781.1"/>
    <property type="molecule type" value="Genomic_DNA"/>
</dbReference>
<reference evidence="1" key="2">
    <citation type="journal article" date="2021" name="PeerJ">
        <title>Extensive microbial diversity within the chicken gut microbiome revealed by metagenomics and culture.</title>
        <authorList>
            <person name="Gilroy R."/>
            <person name="Ravi A."/>
            <person name="Getino M."/>
            <person name="Pursley I."/>
            <person name="Horton D.L."/>
            <person name="Alikhan N.F."/>
            <person name="Baker D."/>
            <person name="Gharbi K."/>
            <person name="Hall N."/>
            <person name="Watson M."/>
            <person name="Adriaenssens E.M."/>
            <person name="Foster-Nyarko E."/>
            <person name="Jarju S."/>
            <person name="Secka A."/>
            <person name="Antonio M."/>
            <person name="Oren A."/>
            <person name="Chaudhuri R.R."/>
            <person name="La Ragione R."/>
            <person name="Hildebrand F."/>
            <person name="Pallen M.J."/>
        </authorList>
    </citation>
    <scope>NUCLEOTIDE SEQUENCE</scope>
    <source>
        <strain evidence="1">ChiHjej13B12-12457</strain>
    </source>
</reference>
<organism evidence="1 2">
    <name type="scientific">Candidatus Coprenecus avistercoris</name>
    <dbReference type="NCBI Taxonomy" id="2840730"/>
    <lineage>
        <taxon>Bacteria</taxon>
        <taxon>Pseudomonadati</taxon>
        <taxon>Bacteroidota</taxon>
        <taxon>Bacteroidia</taxon>
        <taxon>Bacteroidales</taxon>
        <taxon>Rikenellaceae</taxon>
        <taxon>Rikenellaceae incertae sedis</taxon>
        <taxon>Candidatus Coprenecus</taxon>
    </lineage>
</organism>
<name>A0A9D1J6E0_9BACT</name>
<evidence type="ECO:0000313" key="1">
    <source>
        <dbReference type="EMBL" id="HIR62781.1"/>
    </source>
</evidence>
<gene>
    <name evidence="1" type="ORF">IAC94_04585</name>
</gene>
<dbReference type="AlphaFoldDB" id="A0A9D1J6E0"/>
<sequence length="142" mass="15630">MEHLSENKDVKGIPSGDITALSLAEMEMAGAGGSAGPAGPGRATLQELGMRELEETVRYFLKELDECACRIDADTPRRRERLSAIDDILYEECLRRYSACTDMQTSLLVLGLMSDLCDGRGNISIHPDREDFCFAEAERLGV</sequence>
<dbReference type="Proteomes" id="UP000886744">
    <property type="component" value="Unassembled WGS sequence"/>
</dbReference>
<reference evidence="1" key="1">
    <citation type="submission" date="2020-10" db="EMBL/GenBank/DDBJ databases">
        <authorList>
            <person name="Gilroy R."/>
        </authorList>
    </citation>
    <scope>NUCLEOTIDE SEQUENCE</scope>
    <source>
        <strain evidence="1">ChiHjej13B12-12457</strain>
    </source>
</reference>
<protein>
    <submittedName>
        <fullName evidence="1">Uncharacterized protein</fullName>
    </submittedName>
</protein>